<dbReference type="Gene3D" id="3.40.50.300">
    <property type="entry name" value="P-loop containing nucleotide triphosphate hydrolases"/>
    <property type="match status" value="1"/>
</dbReference>
<evidence type="ECO:0000313" key="1">
    <source>
        <dbReference type="EMBL" id="SVD34303.1"/>
    </source>
</evidence>
<proteinExistence type="predicted"/>
<protein>
    <submittedName>
        <fullName evidence="1">Uncharacterized protein</fullName>
    </submittedName>
</protein>
<name>A0A382UJ56_9ZZZZ</name>
<dbReference type="InterPro" id="IPR027417">
    <property type="entry name" value="P-loop_NTPase"/>
</dbReference>
<dbReference type="EMBL" id="UINC01144653">
    <property type="protein sequence ID" value="SVD34303.1"/>
    <property type="molecule type" value="Genomic_DNA"/>
</dbReference>
<gene>
    <name evidence="1" type="ORF">METZ01_LOCUS387157</name>
</gene>
<reference evidence="1" key="1">
    <citation type="submission" date="2018-05" db="EMBL/GenBank/DDBJ databases">
        <authorList>
            <person name="Lanie J.A."/>
            <person name="Ng W.-L."/>
            <person name="Kazmierczak K.M."/>
            <person name="Andrzejewski T.M."/>
            <person name="Davidsen T.M."/>
            <person name="Wayne K.J."/>
            <person name="Tettelin H."/>
            <person name="Glass J.I."/>
            <person name="Rusch D."/>
            <person name="Podicherti R."/>
            <person name="Tsui H.-C.T."/>
            <person name="Winkler M.E."/>
        </authorList>
    </citation>
    <scope>NUCLEOTIDE SEQUENCE</scope>
</reference>
<dbReference type="AlphaFoldDB" id="A0A382UJ56"/>
<organism evidence="1">
    <name type="scientific">marine metagenome</name>
    <dbReference type="NCBI Taxonomy" id="408172"/>
    <lineage>
        <taxon>unclassified sequences</taxon>
        <taxon>metagenomes</taxon>
        <taxon>ecological metagenomes</taxon>
    </lineage>
</organism>
<accession>A0A382UJ56</accession>
<sequence length="65" mass="7149">MINGQKTRLRDVTDLLGTVGLAQRTYTVIGQGLVDTALSIKAGERRKLFEEAAGIGVYRQKREDA</sequence>
<feature type="non-terminal residue" evidence="1">
    <location>
        <position position="65"/>
    </location>
</feature>